<dbReference type="RefSeq" id="WP_117453270.1">
    <property type="nucleotide sequence ID" value="NZ_CP060636.1"/>
</dbReference>
<organism evidence="2 3">
    <name type="scientific">[Eubacterium] hominis</name>
    <dbReference type="NCBI Taxonomy" id="2764325"/>
    <lineage>
        <taxon>Bacteria</taxon>
        <taxon>Bacillati</taxon>
        <taxon>Bacillota</taxon>
        <taxon>Erysipelotrichia</taxon>
        <taxon>Erysipelotrichales</taxon>
        <taxon>Erysipelotrichaceae</taxon>
        <taxon>Amedibacillus</taxon>
    </lineage>
</organism>
<feature type="transmembrane region" description="Helical" evidence="1">
    <location>
        <begin position="6"/>
        <end position="24"/>
    </location>
</feature>
<dbReference type="EMBL" id="CP060636">
    <property type="protein sequence ID" value="QNM10980.1"/>
    <property type="molecule type" value="Genomic_DNA"/>
</dbReference>
<keyword evidence="1" id="KW-0472">Membrane</keyword>
<name>A0A7G9GJJ8_9FIRM</name>
<keyword evidence="1" id="KW-1133">Transmembrane helix</keyword>
<evidence type="ECO:0008006" key="4">
    <source>
        <dbReference type="Google" id="ProtNLM"/>
    </source>
</evidence>
<dbReference type="AlphaFoldDB" id="A0A7G9GJJ8"/>
<accession>A0A7G9GJJ8</accession>
<evidence type="ECO:0000256" key="1">
    <source>
        <dbReference type="SAM" id="Phobius"/>
    </source>
</evidence>
<evidence type="ECO:0000313" key="3">
    <source>
        <dbReference type="Proteomes" id="UP000515856"/>
    </source>
</evidence>
<dbReference type="Proteomes" id="UP000515856">
    <property type="component" value="Chromosome"/>
</dbReference>
<sequence>MDNTKFWILFIVIMVVMVVGTQLYKRYLLKRFMSTLKNREFDAFFKIADGFASKYFFPYFNRLYMKMNAYMMMPDYKKVEETFDELLSLRLNKKQNLDVSVKAFYYYLDEEKRGKCKELLERIKSLGQDAVYEECKMMYDILLCDKFDYIDSMQKQLDQVEGWNKGMICYMLAVQYHNKKDKENEKKYLDMASEELKESPYAAKINKMKEDNKS</sequence>
<gene>
    <name evidence="2" type="ORF">H9Q80_11945</name>
</gene>
<keyword evidence="1" id="KW-0812">Transmembrane</keyword>
<keyword evidence="3" id="KW-1185">Reference proteome</keyword>
<dbReference type="KEGG" id="ehn:H9Q80_11945"/>
<reference evidence="2 3" key="1">
    <citation type="submission" date="2020-08" db="EMBL/GenBank/DDBJ databases">
        <authorList>
            <person name="Liu C."/>
            <person name="Sun Q."/>
        </authorList>
    </citation>
    <scope>NUCLEOTIDE SEQUENCE [LARGE SCALE GENOMIC DNA]</scope>
    <source>
        <strain evidence="2 3">NSJ-61</strain>
    </source>
</reference>
<evidence type="ECO:0000313" key="2">
    <source>
        <dbReference type="EMBL" id="QNM10980.1"/>
    </source>
</evidence>
<protein>
    <recommendedName>
        <fullName evidence="4">Tetratricopeptide repeat protein</fullName>
    </recommendedName>
</protein>
<proteinExistence type="predicted"/>